<evidence type="ECO:0000313" key="1">
    <source>
        <dbReference type="EMBL" id="HGQ76561.1"/>
    </source>
</evidence>
<gene>
    <name evidence="1" type="ORF">ENU12_01250</name>
</gene>
<organism evidence="1">
    <name type="scientific">Fervidobacterium pennivorans</name>
    <dbReference type="NCBI Taxonomy" id="93466"/>
    <lineage>
        <taxon>Bacteria</taxon>
        <taxon>Thermotogati</taxon>
        <taxon>Thermotogota</taxon>
        <taxon>Thermotogae</taxon>
        <taxon>Thermotogales</taxon>
        <taxon>Fervidobacteriaceae</taxon>
        <taxon>Fervidobacterium</taxon>
    </lineage>
</organism>
<sequence>MMEKLFGKFIGDIGMMTILVKAEELDNLPNWIWIDCEEDSQKPEYVLFEILDSVPEIGEIDGNIFYIYGEFNDEKYQHAEPVATFQDYSIDLDFFQTIQDECEWKTVHYLDYKILN</sequence>
<dbReference type="EMBL" id="DTBH01000032">
    <property type="protein sequence ID" value="HGQ76561.1"/>
    <property type="molecule type" value="Genomic_DNA"/>
</dbReference>
<dbReference type="AlphaFoldDB" id="A0A7V4CLM6"/>
<accession>A0A7V4CLM6</accession>
<proteinExistence type="predicted"/>
<protein>
    <submittedName>
        <fullName evidence="1">Uncharacterized protein</fullName>
    </submittedName>
</protein>
<reference evidence="1" key="1">
    <citation type="journal article" date="2020" name="mSystems">
        <title>Genome- and Community-Level Interaction Insights into Carbon Utilization and Element Cycling Functions of Hydrothermarchaeota in Hydrothermal Sediment.</title>
        <authorList>
            <person name="Zhou Z."/>
            <person name="Liu Y."/>
            <person name="Xu W."/>
            <person name="Pan J."/>
            <person name="Luo Z.H."/>
            <person name="Li M."/>
        </authorList>
    </citation>
    <scope>NUCLEOTIDE SEQUENCE [LARGE SCALE GENOMIC DNA]</scope>
    <source>
        <strain evidence="1">SpSt-640</strain>
    </source>
</reference>
<name>A0A7V4CLM6_FERPE</name>
<comment type="caution">
    <text evidence="1">The sequence shown here is derived from an EMBL/GenBank/DDBJ whole genome shotgun (WGS) entry which is preliminary data.</text>
</comment>